<proteinExistence type="predicted"/>
<dbReference type="Proteomes" id="UP000663829">
    <property type="component" value="Unassembled WGS sequence"/>
</dbReference>
<name>A0A814WMT0_9BILA</name>
<evidence type="ECO:0000313" key="7">
    <source>
        <dbReference type="Proteomes" id="UP000663829"/>
    </source>
</evidence>
<dbReference type="InterPro" id="IPR050769">
    <property type="entry name" value="NAT_camello-type"/>
</dbReference>
<keyword evidence="7" id="KW-1185">Reference proteome</keyword>
<dbReference type="CDD" id="cd04301">
    <property type="entry name" value="NAT_SF"/>
    <property type="match status" value="1"/>
</dbReference>
<dbReference type="EMBL" id="CAJNOK010008415">
    <property type="protein sequence ID" value="CAF1063009.1"/>
    <property type="molecule type" value="Genomic_DNA"/>
</dbReference>
<dbReference type="GO" id="GO:0008080">
    <property type="term" value="F:N-acetyltransferase activity"/>
    <property type="evidence" value="ECO:0007669"/>
    <property type="project" value="InterPro"/>
</dbReference>
<dbReference type="PANTHER" id="PTHR13947:SF37">
    <property type="entry name" value="LD18367P"/>
    <property type="match status" value="1"/>
</dbReference>
<dbReference type="PROSITE" id="PS51186">
    <property type="entry name" value="GNAT"/>
    <property type="match status" value="1"/>
</dbReference>
<evidence type="ECO:0000256" key="1">
    <source>
        <dbReference type="ARBA" id="ARBA00022679"/>
    </source>
</evidence>
<dbReference type="Gene3D" id="3.40.630.30">
    <property type="match status" value="1"/>
</dbReference>
<dbReference type="AlphaFoldDB" id="A0A814WMT0"/>
<sequence length="165" mass="19003">MSGYKIIRYHSGLDSDEIVSFISKIQHQEFDIELNENDIYPLRNIDTYFYCPLTNQVNFWVAVSNENKIIGTVGLKYLNKKEYEVKRFFVDGDYRGKGVSADLMTCVIEHAQNSTIYLGTATNKARAIGFYLKKGFVEIDQSLLPEDYAIDPLDNRFFKLDTANV</sequence>
<reference evidence="4" key="1">
    <citation type="submission" date="2021-02" db="EMBL/GenBank/DDBJ databases">
        <authorList>
            <person name="Nowell W R."/>
        </authorList>
    </citation>
    <scope>NUCLEOTIDE SEQUENCE</scope>
</reference>
<dbReference type="SUPFAM" id="SSF55729">
    <property type="entry name" value="Acyl-CoA N-acyltransferases (Nat)"/>
    <property type="match status" value="1"/>
</dbReference>
<organism evidence="4 7">
    <name type="scientific">Didymodactylos carnosus</name>
    <dbReference type="NCBI Taxonomy" id="1234261"/>
    <lineage>
        <taxon>Eukaryota</taxon>
        <taxon>Metazoa</taxon>
        <taxon>Spiralia</taxon>
        <taxon>Gnathifera</taxon>
        <taxon>Rotifera</taxon>
        <taxon>Eurotatoria</taxon>
        <taxon>Bdelloidea</taxon>
        <taxon>Philodinida</taxon>
        <taxon>Philodinidae</taxon>
        <taxon>Didymodactylos</taxon>
    </lineage>
</organism>
<evidence type="ECO:0000259" key="2">
    <source>
        <dbReference type="PROSITE" id="PS51186"/>
    </source>
</evidence>
<evidence type="ECO:0000313" key="3">
    <source>
        <dbReference type="EMBL" id="CAF1063009.1"/>
    </source>
</evidence>
<protein>
    <recommendedName>
        <fullName evidence="2">N-acetyltransferase domain-containing protein</fullName>
    </recommendedName>
</protein>
<dbReference type="Proteomes" id="UP000677228">
    <property type="component" value="Unassembled WGS sequence"/>
</dbReference>
<dbReference type="InterPro" id="IPR000182">
    <property type="entry name" value="GNAT_dom"/>
</dbReference>
<dbReference type="Proteomes" id="UP000681722">
    <property type="component" value="Unassembled WGS sequence"/>
</dbReference>
<gene>
    <name evidence="4" type="ORF">GPM918_LOCUS23894</name>
    <name evidence="3" type="ORF">OVA965_LOCUS17512</name>
    <name evidence="6" type="ORF">SRO942_LOCUS23893</name>
    <name evidence="5" type="ORF">TMI583_LOCUS17523</name>
</gene>
<dbReference type="EMBL" id="CAJOBC010008711">
    <property type="protein sequence ID" value="CAF3968857.1"/>
    <property type="molecule type" value="Genomic_DNA"/>
</dbReference>
<dbReference type="InterPro" id="IPR016181">
    <property type="entry name" value="Acyl_CoA_acyltransferase"/>
</dbReference>
<comment type="caution">
    <text evidence="4">The sequence shown here is derived from an EMBL/GenBank/DDBJ whole genome shotgun (WGS) entry which is preliminary data.</text>
</comment>
<keyword evidence="1" id="KW-0808">Transferase</keyword>
<dbReference type="Pfam" id="PF00583">
    <property type="entry name" value="Acetyltransf_1"/>
    <property type="match status" value="1"/>
</dbReference>
<dbReference type="Proteomes" id="UP000682733">
    <property type="component" value="Unassembled WGS sequence"/>
</dbReference>
<accession>A0A814WMT0</accession>
<feature type="domain" description="N-acetyltransferase" evidence="2">
    <location>
        <begin position="5"/>
        <end position="154"/>
    </location>
</feature>
<evidence type="ECO:0000313" key="5">
    <source>
        <dbReference type="EMBL" id="CAF3828339.1"/>
    </source>
</evidence>
<dbReference type="EMBL" id="CAJOBA010008430">
    <property type="protein sequence ID" value="CAF3828339.1"/>
    <property type="molecule type" value="Genomic_DNA"/>
</dbReference>
<evidence type="ECO:0000313" key="6">
    <source>
        <dbReference type="EMBL" id="CAF3968857.1"/>
    </source>
</evidence>
<dbReference type="OrthoDB" id="10039976at2759"/>
<dbReference type="PANTHER" id="PTHR13947">
    <property type="entry name" value="GNAT FAMILY N-ACETYLTRANSFERASE"/>
    <property type="match status" value="1"/>
</dbReference>
<dbReference type="EMBL" id="CAJNOQ010008710">
    <property type="protein sequence ID" value="CAF1204542.1"/>
    <property type="molecule type" value="Genomic_DNA"/>
</dbReference>
<evidence type="ECO:0000313" key="4">
    <source>
        <dbReference type="EMBL" id="CAF1204542.1"/>
    </source>
</evidence>